<gene>
    <name evidence="1" type="ORF">FJY86_04335</name>
</gene>
<reference evidence="1" key="1">
    <citation type="submission" date="2019-03" db="EMBL/GenBank/DDBJ databases">
        <title>Lake Tanganyika Metagenome-Assembled Genomes (MAGs).</title>
        <authorList>
            <person name="Tran P."/>
        </authorList>
    </citation>
    <scope>NUCLEOTIDE SEQUENCE</scope>
    <source>
        <strain evidence="1">M_DeepCast_50m_m2_156</strain>
    </source>
</reference>
<sequence length="178" mass="19373">MAIIAVLVAVFFYCQLSFIFGPQISYAASWEEETAVLIKAQIGSLGVIRTASNPFTISPPKLSSFSCQIFRTYNTNSTVLDTTRVATRTGVISANSICLSLGDYSNPENELFSLSEDNSIMKIEGNEIVRFKETVLCDQGIKLANDLMANGLPTEWVNGCPSITQSEAISCLVALRKV</sequence>
<name>A0A8T4C7M3_9ARCH</name>
<dbReference type="EMBL" id="VGJJ01000041">
    <property type="protein sequence ID" value="MBM3282536.1"/>
    <property type="molecule type" value="Genomic_DNA"/>
</dbReference>
<evidence type="ECO:0000313" key="1">
    <source>
        <dbReference type="EMBL" id="MBM3282536.1"/>
    </source>
</evidence>
<dbReference type="Proteomes" id="UP000774699">
    <property type="component" value="Unassembled WGS sequence"/>
</dbReference>
<proteinExistence type="predicted"/>
<accession>A0A8T4C7M3</accession>
<evidence type="ECO:0000313" key="2">
    <source>
        <dbReference type="Proteomes" id="UP000774699"/>
    </source>
</evidence>
<organism evidence="1 2">
    <name type="scientific">Candidatus Iainarchaeum sp</name>
    <dbReference type="NCBI Taxonomy" id="3101447"/>
    <lineage>
        <taxon>Archaea</taxon>
        <taxon>Candidatus Iainarchaeota</taxon>
        <taxon>Candidatus Iainarchaeia</taxon>
        <taxon>Candidatus Iainarchaeales</taxon>
        <taxon>Candidatus Iainarchaeaceae</taxon>
        <taxon>Candidatus Iainarchaeum</taxon>
    </lineage>
</organism>
<protein>
    <submittedName>
        <fullName evidence="1">Uncharacterized protein</fullName>
    </submittedName>
</protein>
<comment type="caution">
    <text evidence="1">The sequence shown here is derived from an EMBL/GenBank/DDBJ whole genome shotgun (WGS) entry which is preliminary data.</text>
</comment>
<dbReference type="AlphaFoldDB" id="A0A8T4C7M3"/>